<sequence length="103" mass="12129">MLDCKIREVEHMMGLRSQQRICQRPKIPIISKFEKTPGNVPIDFYRPEWFNERDHSQNVLAANLSEVAFALVKDLPPGTKQHPYKRLGNLSFNQKYWESTIQE</sequence>
<evidence type="ECO:0000313" key="1">
    <source>
        <dbReference type="EMBL" id="MBW0471091.1"/>
    </source>
</evidence>
<accession>A0A9Q3BRR7</accession>
<gene>
    <name evidence="1" type="ORF">O181_010806</name>
</gene>
<name>A0A9Q3BRR7_9BASI</name>
<organism evidence="1 2">
    <name type="scientific">Austropuccinia psidii MF-1</name>
    <dbReference type="NCBI Taxonomy" id="1389203"/>
    <lineage>
        <taxon>Eukaryota</taxon>
        <taxon>Fungi</taxon>
        <taxon>Dikarya</taxon>
        <taxon>Basidiomycota</taxon>
        <taxon>Pucciniomycotina</taxon>
        <taxon>Pucciniomycetes</taxon>
        <taxon>Pucciniales</taxon>
        <taxon>Sphaerophragmiaceae</taxon>
        <taxon>Austropuccinia</taxon>
    </lineage>
</organism>
<dbReference type="AlphaFoldDB" id="A0A9Q3BRR7"/>
<protein>
    <submittedName>
        <fullName evidence="1">Uncharacterized protein</fullName>
    </submittedName>
</protein>
<reference evidence="1" key="1">
    <citation type="submission" date="2021-03" db="EMBL/GenBank/DDBJ databases">
        <title>Draft genome sequence of rust myrtle Austropuccinia psidii MF-1, a brazilian biotype.</title>
        <authorList>
            <person name="Quecine M.C."/>
            <person name="Pachon D.M.R."/>
            <person name="Bonatelli M.L."/>
            <person name="Correr F.H."/>
            <person name="Franceschini L.M."/>
            <person name="Leite T.F."/>
            <person name="Margarido G.R.A."/>
            <person name="Almeida C.A."/>
            <person name="Ferrarezi J.A."/>
            <person name="Labate C.A."/>
        </authorList>
    </citation>
    <scope>NUCLEOTIDE SEQUENCE</scope>
    <source>
        <strain evidence="1">MF-1</strain>
    </source>
</reference>
<proteinExistence type="predicted"/>
<dbReference type="EMBL" id="AVOT02002656">
    <property type="protein sequence ID" value="MBW0471091.1"/>
    <property type="molecule type" value="Genomic_DNA"/>
</dbReference>
<keyword evidence="2" id="KW-1185">Reference proteome</keyword>
<comment type="caution">
    <text evidence="1">The sequence shown here is derived from an EMBL/GenBank/DDBJ whole genome shotgun (WGS) entry which is preliminary data.</text>
</comment>
<dbReference type="Proteomes" id="UP000765509">
    <property type="component" value="Unassembled WGS sequence"/>
</dbReference>
<evidence type="ECO:0000313" key="2">
    <source>
        <dbReference type="Proteomes" id="UP000765509"/>
    </source>
</evidence>